<evidence type="ECO:0000259" key="1">
    <source>
        <dbReference type="PROSITE" id="PS51186"/>
    </source>
</evidence>
<dbReference type="Proteomes" id="UP000192468">
    <property type="component" value="Unassembled WGS sequence"/>
</dbReference>
<dbReference type="InterPro" id="IPR000182">
    <property type="entry name" value="GNAT_dom"/>
</dbReference>
<keyword evidence="3" id="KW-1185">Reference proteome</keyword>
<dbReference type="GO" id="GO:0016747">
    <property type="term" value="F:acyltransferase activity, transferring groups other than amino-acyl groups"/>
    <property type="evidence" value="ECO:0007669"/>
    <property type="project" value="InterPro"/>
</dbReference>
<proteinExistence type="predicted"/>
<reference evidence="2 3" key="1">
    <citation type="submission" date="2017-04" db="EMBL/GenBank/DDBJ databases">
        <authorList>
            <person name="Afonso C.L."/>
            <person name="Miller P.J."/>
            <person name="Scott M.A."/>
            <person name="Spackman E."/>
            <person name="Goraichik I."/>
            <person name="Dimitrov K.M."/>
            <person name="Suarez D.L."/>
            <person name="Swayne D.E."/>
        </authorList>
    </citation>
    <scope>NUCLEOTIDE SEQUENCE [LARGE SCALE GENOMIC DNA]</scope>
    <source>
        <strain evidence="2 3">DSM 12555</strain>
    </source>
</reference>
<dbReference type="InterPro" id="IPR051531">
    <property type="entry name" value="N-acetyltransferase"/>
</dbReference>
<dbReference type="STRING" id="1121291.SAMN02745134_00939"/>
<gene>
    <name evidence="2" type="ORF">SAMN02745134_00939</name>
</gene>
<dbReference type="RefSeq" id="WP_084114183.1">
    <property type="nucleotide sequence ID" value="NZ_FWXH01000002.1"/>
</dbReference>
<evidence type="ECO:0000313" key="2">
    <source>
        <dbReference type="EMBL" id="SMC19787.1"/>
    </source>
</evidence>
<dbReference type="PANTHER" id="PTHR43792:SF13">
    <property type="entry name" value="ACETYLTRANSFERASE"/>
    <property type="match status" value="1"/>
</dbReference>
<name>A0A1W1X7H3_9CLOT</name>
<dbReference type="PROSITE" id="PS51186">
    <property type="entry name" value="GNAT"/>
    <property type="match status" value="1"/>
</dbReference>
<dbReference type="Pfam" id="PF13302">
    <property type="entry name" value="Acetyltransf_3"/>
    <property type="match status" value="1"/>
</dbReference>
<dbReference type="OrthoDB" id="7863753at2"/>
<dbReference type="SUPFAM" id="SSF55729">
    <property type="entry name" value="Acyl-CoA N-acyltransferases (Nat)"/>
    <property type="match status" value="1"/>
</dbReference>
<keyword evidence="2" id="KW-0808">Transferase</keyword>
<sequence>MERILLEGENLLLKPLSFTELLHINNDRKIEISIDTEAIFDSVKIAISKKIDKMKKVSMDIHNWYTYWLIINKDNGEGIGFIGFKGIPDKNGYTEVGYSISSNCRRKGFMTEALSLLMDWAFKYPFCKGITANKVLKTNTGSNKVLNNCGFILLDSSNEFNNYIFSMDKLNESISD</sequence>
<evidence type="ECO:0000313" key="3">
    <source>
        <dbReference type="Proteomes" id="UP000192468"/>
    </source>
</evidence>
<protein>
    <submittedName>
        <fullName evidence="2">Acetyltransferase (GNAT) domain-containing protein</fullName>
    </submittedName>
</protein>
<dbReference type="Gene3D" id="3.40.630.30">
    <property type="match status" value="1"/>
</dbReference>
<dbReference type="EMBL" id="FWXH01000002">
    <property type="protein sequence ID" value="SMC19787.1"/>
    <property type="molecule type" value="Genomic_DNA"/>
</dbReference>
<organism evidence="2 3">
    <name type="scientific">Clostridium acidisoli DSM 12555</name>
    <dbReference type="NCBI Taxonomy" id="1121291"/>
    <lineage>
        <taxon>Bacteria</taxon>
        <taxon>Bacillati</taxon>
        <taxon>Bacillota</taxon>
        <taxon>Clostridia</taxon>
        <taxon>Eubacteriales</taxon>
        <taxon>Clostridiaceae</taxon>
        <taxon>Clostridium</taxon>
    </lineage>
</organism>
<dbReference type="PANTHER" id="PTHR43792">
    <property type="entry name" value="GNAT FAMILY, PUTATIVE (AFU_ORTHOLOGUE AFUA_3G00765)-RELATED-RELATED"/>
    <property type="match status" value="1"/>
</dbReference>
<dbReference type="InterPro" id="IPR016181">
    <property type="entry name" value="Acyl_CoA_acyltransferase"/>
</dbReference>
<dbReference type="CDD" id="cd04301">
    <property type="entry name" value="NAT_SF"/>
    <property type="match status" value="1"/>
</dbReference>
<feature type="domain" description="N-acetyltransferase" evidence="1">
    <location>
        <begin position="22"/>
        <end position="172"/>
    </location>
</feature>
<accession>A0A1W1X7H3</accession>
<dbReference type="AlphaFoldDB" id="A0A1W1X7H3"/>